<dbReference type="SUPFAM" id="SSF81324">
    <property type="entry name" value="Voltage-gated potassium channels"/>
    <property type="match status" value="1"/>
</dbReference>
<keyword evidence="17" id="KW-1185">Reference proteome</keyword>
<dbReference type="Pfam" id="PF00027">
    <property type="entry name" value="cNMP_binding"/>
    <property type="match status" value="1"/>
</dbReference>
<gene>
    <name evidence="16" type="primary">KCNH6_0</name>
    <name evidence="16" type="ORF">Bhyg_06569</name>
</gene>
<name>A0A9Q0N0Z8_9DIPT</name>
<evidence type="ECO:0000256" key="4">
    <source>
        <dbReference type="ARBA" id="ARBA00022538"/>
    </source>
</evidence>
<keyword evidence="7" id="KW-0851">Voltage-gated channel</keyword>
<dbReference type="SUPFAM" id="SSF51206">
    <property type="entry name" value="cAMP-binding domain-like"/>
    <property type="match status" value="1"/>
</dbReference>
<feature type="compositionally biased region" description="Basic and acidic residues" evidence="13">
    <location>
        <begin position="822"/>
        <end position="842"/>
    </location>
</feature>
<evidence type="ECO:0000256" key="10">
    <source>
        <dbReference type="ARBA" id="ARBA00023065"/>
    </source>
</evidence>
<evidence type="ECO:0000256" key="6">
    <source>
        <dbReference type="ARBA" id="ARBA00022826"/>
    </source>
</evidence>
<feature type="region of interest" description="Disordered" evidence="13">
    <location>
        <begin position="864"/>
        <end position="883"/>
    </location>
</feature>
<evidence type="ECO:0000259" key="15">
    <source>
        <dbReference type="PROSITE" id="PS50042"/>
    </source>
</evidence>
<feature type="transmembrane region" description="Helical" evidence="14">
    <location>
        <begin position="484"/>
        <end position="508"/>
    </location>
</feature>
<feature type="region of interest" description="Disordered" evidence="13">
    <location>
        <begin position="795"/>
        <end position="844"/>
    </location>
</feature>
<dbReference type="SMART" id="SM00100">
    <property type="entry name" value="cNMP"/>
    <property type="match status" value="1"/>
</dbReference>
<evidence type="ECO:0000256" key="3">
    <source>
        <dbReference type="ARBA" id="ARBA00022475"/>
    </source>
</evidence>
<dbReference type="EMBL" id="WJQU01000002">
    <property type="protein sequence ID" value="KAJ6641629.1"/>
    <property type="molecule type" value="Genomic_DNA"/>
</dbReference>
<dbReference type="OrthoDB" id="432483at2759"/>
<keyword evidence="3" id="KW-1003">Cell membrane</keyword>
<dbReference type="GO" id="GO:0034702">
    <property type="term" value="C:monoatomic ion channel complex"/>
    <property type="evidence" value="ECO:0007669"/>
    <property type="project" value="UniProtKB-KW"/>
</dbReference>
<evidence type="ECO:0000313" key="16">
    <source>
        <dbReference type="EMBL" id="KAJ6641629.1"/>
    </source>
</evidence>
<evidence type="ECO:0000256" key="1">
    <source>
        <dbReference type="ARBA" id="ARBA00004651"/>
    </source>
</evidence>
<comment type="subcellular location">
    <subcellularLocation>
        <location evidence="1">Cell membrane</location>
        <topology evidence="1">Multi-pass membrane protein</topology>
    </subcellularLocation>
</comment>
<dbReference type="GO" id="GO:0005242">
    <property type="term" value="F:inward rectifier potassium channel activity"/>
    <property type="evidence" value="ECO:0007669"/>
    <property type="project" value="TreeGrafter"/>
</dbReference>
<dbReference type="InterPro" id="IPR014710">
    <property type="entry name" value="RmlC-like_jellyroll"/>
</dbReference>
<evidence type="ECO:0000256" key="7">
    <source>
        <dbReference type="ARBA" id="ARBA00022882"/>
    </source>
</evidence>
<evidence type="ECO:0000256" key="12">
    <source>
        <dbReference type="ARBA" id="ARBA00023303"/>
    </source>
</evidence>
<proteinExistence type="predicted"/>
<dbReference type="InterPro" id="IPR003967">
    <property type="entry name" value="K_chnl_volt-dep_ERG"/>
</dbReference>
<dbReference type="FunFam" id="2.60.120.10:FF:000011">
    <property type="entry name" value="Potassium channel, voltage-gated eag-related subfamily H, member 7"/>
    <property type="match status" value="1"/>
</dbReference>
<feature type="compositionally biased region" description="Basic and acidic residues" evidence="13">
    <location>
        <begin position="795"/>
        <end position="812"/>
    </location>
</feature>
<keyword evidence="11 14" id="KW-0472">Membrane</keyword>
<keyword evidence="5 14" id="KW-0812">Transmembrane</keyword>
<dbReference type="PRINTS" id="PR01470">
    <property type="entry name" value="ERGCHANNEL"/>
</dbReference>
<keyword evidence="10" id="KW-0406">Ion transport</keyword>
<dbReference type="PANTHER" id="PTHR10217">
    <property type="entry name" value="VOLTAGE AND LIGAND GATED POTASSIUM CHANNEL"/>
    <property type="match status" value="1"/>
</dbReference>
<dbReference type="InterPro" id="IPR050818">
    <property type="entry name" value="KCNH_animal-type"/>
</dbReference>
<dbReference type="Pfam" id="PF00520">
    <property type="entry name" value="Ion_trans"/>
    <property type="match status" value="1"/>
</dbReference>
<keyword evidence="8" id="KW-0630">Potassium</keyword>
<evidence type="ECO:0000256" key="13">
    <source>
        <dbReference type="SAM" id="MobiDB-lite"/>
    </source>
</evidence>
<dbReference type="PANTHER" id="PTHR10217:SF548">
    <property type="entry name" value="GH12235P"/>
    <property type="match status" value="1"/>
</dbReference>
<dbReference type="InterPro" id="IPR003938">
    <property type="entry name" value="K_chnl_volt-dep_EAG/ELK/ERG"/>
</dbReference>
<comment type="caution">
    <text evidence="16">The sequence shown here is derived from an EMBL/GenBank/DDBJ whole genome shotgun (WGS) entry which is preliminary data.</text>
</comment>
<dbReference type="Gene3D" id="1.10.287.630">
    <property type="entry name" value="Helix hairpin bin"/>
    <property type="match status" value="1"/>
</dbReference>
<keyword evidence="4" id="KW-0633">Potassium transport</keyword>
<dbReference type="Proteomes" id="UP001151699">
    <property type="component" value="Chromosome B"/>
</dbReference>
<dbReference type="InterPro" id="IPR018490">
    <property type="entry name" value="cNMP-bd_dom_sf"/>
</dbReference>
<evidence type="ECO:0000256" key="9">
    <source>
        <dbReference type="ARBA" id="ARBA00022989"/>
    </source>
</evidence>
<dbReference type="PROSITE" id="PS50042">
    <property type="entry name" value="CNMP_BINDING_3"/>
    <property type="match status" value="1"/>
</dbReference>
<dbReference type="Gene3D" id="2.60.120.10">
    <property type="entry name" value="Jelly Rolls"/>
    <property type="match status" value="1"/>
</dbReference>
<feature type="domain" description="Cyclic nucleotide-binding" evidence="15">
    <location>
        <begin position="662"/>
        <end position="762"/>
    </location>
</feature>
<keyword evidence="2" id="KW-0813">Transport</keyword>
<dbReference type="CDD" id="cd00038">
    <property type="entry name" value="CAP_ED"/>
    <property type="match status" value="1"/>
</dbReference>
<dbReference type="PRINTS" id="PR01463">
    <property type="entry name" value="EAGCHANLFMLY"/>
</dbReference>
<dbReference type="GO" id="GO:0005886">
    <property type="term" value="C:plasma membrane"/>
    <property type="evidence" value="ECO:0007669"/>
    <property type="project" value="UniProtKB-SubCell"/>
</dbReference>
<evidence type="ECO:0000256" key="2">
    <source>
        <dbReference type="ARBA" id="ARBA00022448"/>
    </source>
</evidence>
<keyword evidence="9 14" id="KW-1133">Transmembrane helix</keyword>
<dbReference type="InterPro" id="IPR005821">
    <property type="entry name" value="Ion_trans_dom"/>
</dbReference>
<dbReference type="AlphaFoldDB" id="A0A9Q0N0Z8"/>
<evidence type="ECO:0000256" key="11">
    <source>
        <dbReference type="ARBA" id="ARBA00023136"/>
    </source>
</evidence>
<keyword evidence="12" id="KW-0407">Ion channel</keyword>
<organism evidence="16 17">
    <name type="scientific">Pseudolycoriella hygida</name>
    <dbReference type="NCBI Taxonomy" id="35572"/>
    <lineage>
        <taxon>Eukaryota</taxon>
        <taxon>Metazoa</taxon>
        <taxon>Ecdysozoa</taxon>
        <taxon>Arthropoda</taxon>
        <taxon>Hexapoda</taxon>
        <taxon>Insecta</taxon>
        <taxon>Pterygota</taxon>
        <taxon>Neoptera</taxon>
        <taxon>Endopterygota</taxon>
        <taxon>Diptera</taxon>
        <taxon>Nematocera</taxon>
        <taxon>Sciaroidea</taxon>
        <taxon>Sciaridae</taxon>
        <taxon>Pseudolycoriella</taxon>
    </lineage>
</organism>
<feature type="transmembrane region" description="Helical" evidence="14">
    <location>
        <begin position="341"/>
        <end position="362"/>
    </location>
</feature>
<evidence type="ECO:0000256" key="5">
    <source>
        <dbReference type="ARBA" id="ARBA00022692"/>
    </source>
</evidence>
<sequence>MSNGGSNNQQNTSSQIKYVCSNCPKLSAKNFDSSRGLKIHNTRCHPNSLELIIPNINGVTPSSSSTTEVDLLELFHMKAKTGALRRIPKGARAMAAKSLVGLIRNYIAFNDLSSWFALFSFSYQVFHIPSRNVKNKSRSSVLLVKENITTLETPRNPPPSGSASGPDGFRPQFFKNPISISAGNVGPEFLTAVIELINFMLRSDVNPIVSQFLYGATLCALCKKCGGIKPIAIGLAIRKLTSKLAVQHAKEATEKWSSSVRLSADSKNKGKIETNHILGHSNFDLNGYGSVGDKPKQSTKIIGQEVLSLGADVLPEYKLQSPRVHRWTILHYSPFKAVWDWLILILVVYTAIFTPYVAAFLLGETDYNSTTNSNHKKSEKFLNADAIVIIDLVVDVTFVIDILINFRTTFVNGQDEVVSHPGRIAVHYLSGWFLIDLVAAIPFDLLLVNSDTETTTLIGLLKTARLLRLVRVARKIDRYSEYGAAVLVLLMASFALFAHWLACIWYAIGKAQRPLVKTGWLDILANDTQEHYFPNNTGGGPSIKRSCMQVYSVTYQRLSNGYIQAQQGTIHKCLELENSSDFIKYCIALSNDSFDNSSVLLNKKILFQIPNPLRQRLEEYFQHAWTYTNGIDMNSVLKGFPECLQADICLHLNRNLLESCSAFDGASPGCLRALSLKFKTTHAPPGDTLVHKGDVLTSLYFIARGSIEILKDDIVMAILGKDDIFGENPCIHSTLGKSNSNVRALTYCDLHKIHRDDLLDVLDLYPEFYDCFVNNLEITFNMRDEEQAGVEIRHRFMRSNSKESDKNSDTRSYRLTLHTRQPSHELPTDKLLDHENEAEPKHRYSISEVITQIKRSIPDLRSIKHQPLENSATSPCKSPGEDRPLLQSQLGTHADAVTLSAITTTCSCGGGPKISRPINQQSDGGNEFQHKTIVDDPPIGNSSIINQFSDLTVRIDHLELSLKKDIGTILDILHQQQQFQLNQQVGKQMAYQPSESDFSFDMEKQQQLLNQQNLQQQRTGNVQRSISQPECTNENEKSLLKCSKFSSFNQAMDDTDEWTVFAPIARLESLDELDQDSKHSNSQDKSQ</sequence>
<feature type="transmembrane region" description="Helical" evidence="14">
    <location>
        <begin position="424"/>
        <end position="448"/>
    </location>
</feature>
<keyword evidence="6" id="KW-0631">Potassium channel</keyword>
<reference evidence="16" key="1">
    <citation type="submission" date="2022-07" db="EMBL/GenBank/DDBJ databases">
        <authorList>
            <person name="Trinca V."/>
            <person name="Uliana J.V.C."/>
            <person name="Torres T.T."/>
            <person name="Ward R.J."/>
            <person name="Monesi N."/>
        </authorList>
    </citation>
    <scope>NUCLEOTIDE SEQUENCE</scope>
    <source>
        <strain evidence="16">HSMRA1968</strain>
        <tissue evidence="16">Whole embryos</tissue>
    </source>
</reference>
<dbReference type="GO" id="GO:0042391">
    <property type="term" value="P:regulation of membrane potential"/>
    <property type="evidence" value="ECO:0007669"/>
    <property type="project" value="TreeGrafter"/>
</dbReference>
<evidence type="ECO:0000256" key="8">
    <source>
        <dbReference type="ARBA" id="ARBA00022958"/>
    </source>
</evidence>
<evidence type="ECO:0000313" key="17">
    <source>
        <dbReference type="Proteomes" id="UP001151699"/>
    </source>
</evidence>
<dbReference type="InterPro" id="IPR000595">
    <property type="entry name" value="cNMP-bd_dom"/>
</dbReference>
<evidence type="ECO:0000256" key="14">
    <source>
        <dbReference type="SAM" id="Phobius"/>
    </source>
</evidence>
<protein>
    <submittedName>
        <fullName evidence="16">Potassium voltage-gated channel subfamily H member 6</fullName>
    </submittedName>
</protein>
<feature type="transmembrane region" description="Helical" evidence="14">
    <location>
        <begin position="382"/>
        <end position="404"/>
    </location>
</feature>
<dbReference type="Gene3D" id="1.10.287.70">
    <property type="match status" value="1"/>
</dbReference>
<accession>A0A9Q0N0Z8</accession>